<dbReference type="PANTHER" id="PTHR33053">
    <property type="entry name" value="PROTEIN, PUTATIVE-RELATED"/>
    <property type="match status" value="1"/>
</dbReference>
<sequence>MDIDDDISSSVGTVDVGFIESCSSGHETVNNALNEETESVNETASTSLPTFLQEWSIKHSITHNSLDDLLKGLKRNGHPELPSRARTLLKTPRTVTSAQKSGMECVHFNLRESLSDQLKRYPTEMIERCFPVTLTLGTTKPKDLEFAEEAINDIQELLDNGLDGKNIRIRCFVCDAPARAMVKKIKQYSGYFGCDKCTQKGTWVSGRVTYPVVDNLTQRTNKAFRAEMAIRQENQTAPVSPFFRLPLDMIQQFPIDYMHQACLGVMKKLITEWVRGDRKVRLSAGQINEVTQRLLSLRSAIPNCFVRKPRNLEDIDRWKATELRQFAVYTGKIVLKGILSDHLYDHFMAFSVALSLLLCPTLAREHNRYSKELMQYFIAKTKELYGDHFLVYNIHSMVHLSEEAMAFGSLDACSAFPFENYLGKLKRLVRSGKQPLVQLAKRLTEMSTSPLSVVASRSKTKRPNNAFILVEGKCCEAIEERNESDDSGTPLLMCRCFERFEPLFRDPLDSRTLGCLKVQTRHSVMKLIPERKLTRMAIMIEKGQELIFLAVLHEH</sequence>
<accession>A0A5A9NU18</accession>
<reference evidence="1 2" key="1">
    <citation type="journal article" date="2019" name="Mol. Ecol. Resour.">
        <title>Chromosome-level genome assembly of Triplophysa tibetana, a fish adapted to the harsh high-altitude environment of the Tibetan Plateau.</title>
        <authorList>
            <person name="Yang X."/>
            <person name="Liu H."/>
            <person name="Ma Z."/>
            <person name="Zou Y."/>
            <person name="Zou M."/>
            <person name="Mao Y."/>
            <person name="Li X."/>
            <person name="Wang H."/>
            <person name="Chen T."/>
            <person name="Wang W."/>
            <person name="Yang R."/>
        </authorList>
    </citation>
    <scope>NUCLEOTIDE SEQUENCE [LARGE SCALE GENOMIC DNA]</scope>
    <source>
        <strain evidence="1">TTIB1903HZAU</strain>
        <tissue evidence="1">Muscle</tissue>
    </source>
</reference>
<dbReference type="AlphaFoldDB" id="A0A5A9NU18"/>
<evidence type="ECO:0000313" key="1">
    <source>
        <dbReference type="EMBL" id="KAA0712541.1"/>
    </source>
</evidence>
<gene>
    <name evidence="1" type="ORF">E1301_Tti019063</name>
</gene>
<dbReference type="Proteomes" id="UP000324632">
    <property type="component" value="Chromosome 14"/>
</dbReference>
<dbReference type="EMBL" id="SOYY01000014">
    <property type="protein sequence ID" value="KAA0712541.1"/>
    <property type="molecule type" value="Genomic_DNA"/>
</dbReference>
<organism evidence="1 2">
    <name type="scientific">Triplophysa tibetana</name>
    <dbReference type="NCBI Taxonomy" id="1572043"/>
    <lineage>
        <taxon>Eukaryota</taxon>
        <taxon>Metazoa</taxon>
        <taxon>Chordata</taxon>
        <taxon>Craniata</taxon>
        <taxon>Vertebrata</taxon>
        <taxon>Euteleostomi</taxon>
        <taxon>Actinopterygii</taxon>
        <taxon>Neopterygii</taxon>
        <taxon>Teleostei</taxon>
        <taxon>Ostariophysi</taxon>
        <taxon>Cypriniformes</taxon>
        <taxon>Nemacheilidae</taxon>
        <taxon>Triplophysa</taxon>
    </lineage>
</organism>
<keyword evidence="2" id="KW-1185">Reference proteome</keyword>
<proteinExistence type="predicted"/>
<protein>
    <recommendedName>
        <fullName evidence="3">Transposase domain-containing protein</fullName>
    </recommendedName>
</protein>
<name>A0A5A9NU18_9TELE</name>
<evidence type="ECO:0000313" key="2">
    <source>
        <dbReference type="Proteomes" id="UP000324632"/>
    </source>
</evidence>
<dbReference type="PANTHER" id="PTHR33053:SF26">
    <property type="entry name" value="TRANSPOSASE DOMAIN-CONTAINING PROTEIN"/>
    <property type="match status" value="1"/>
</dbReference>
<comment type="caution">
    <text evidence="1">The sequence shown here is derived from an EMBL/GenBank/DDBJ whole genome shotgun (WGS) entry which is preliminary data.</text>
</comment>
<evidence type="ECO:0008006" key="3">
    <source>
        <dbReference type="Google" id="ProtNLM"/>
    </source>
</evidence>